<dbReference type="InterPro" id="IPR045864">
    <property type="entry name" value="aa-tRNA-synth_II/BPL/LPL"/>
</dbReference>
<gene>
    <name evidence="1" type="ORF">GGG17_08490</name>
</gene>
<dbReference type="SUPFAM" id="SSF55681">
    <property type="entry name" value="Class II aaRS and biotin synthetases"/>
    <property type="match status" value="1"/>
</dbReference>
<dbReference type="AlphaFoldDB" id="A0A6I3IYK7"/>
<keyword evidence="2" id="KW-1185">Reference proteome</keyword>
<comment type="caution">
    <text evidence="1">The sequence shown here is derived from an EMBL/GenBank/DDBJ whole genome shotgun (WGS) entry which is preliminary data.</text>
</comment>
<protein>
    <recommendedName>
        <fullName evidence="3">Aminoacyl-transfer RNA synthetases class-II family profile domain-containing protein</fullName>
    </recommendedName>
</protein>
<evidence type="ECO:0008006" key="3">
    <source>
        <dbReference type="Google" id="ProtNLM"/>
    </source>
</evidence>
<dbReference type="EMBL" id="WLVL01000028">
    <property type="protein sequence ID" value="MTB72006.1"/>
    <property type="molecule type" value="Genomic_DNA"/>
</dbReference>
<evidence type="ECO:0000313" key="1">
    <source>
        <dbReference type="EMBL" id="MTB72006.1"/>
    </source>
</evidence>
<name>A0A6I3IYK7_9MICO</name>
<reference evidence="1 2" key="1">
    <citation type="submission" date="2019-11" db="EMBL/GenBank/DDBJ databases">
        <title>Whole genome sequencing identifies a novel species of the genus Arsenicicoccus isolated from human blood.</title>
        <authorList>
            <person name="Jeong J.H."/>
            <person name="Kweon O.J."/>
            <person name="Kim H.R."/>
            <person name="Kim T.-H."/>
            <person name="Ha S.-M."/>
            <person name="Lee M.-K."/>
        </authorList>
    </citation>
    <scope>NUCLEOTIDE SEQUENCE [LARGE SCALE GENOMIC DNA]</scope>
    <source>
        <strain evidence="1 2">MKL-02</strain>
    </source>
</reference>
<dbReference type="RefSeq" id="WP_154593283.1">
    <property type="nucleotide sequence ID" value="NZ_WLVL01000028.1"/>
</dbReference>
<sequence length="309" mass="34152">MTSRHDRELALRRDLVEAGHMVELPLRGLSAFTQTFEEVLTGVERLVHEMQPTEDVTVISFPPLLTQPVFEKTGYLDSFPQLIGSVDVFTGDGREHKAMVGAKNSGEDWTTHLVPARLDLLSAPCHQTYPLHAGTRLERSVTYETGNRCFRHEPSDDPMRLVSFRMREKVCIGTPEQAQAHREIGRRVGPDLLTSIGLQIEEVPANDPFFGRAAKIFAAGQRDAGLKVEFECKVYGEDQPGTALGSSNYHNDHFGLDFDITTADGELAHSSCIGFGLERVTVALFATHGMEVPSWPAPVRTRLGLDAQG</sequence>
<organism evidence="1 2">
    <name type="scientific">Arsenicicoccus cauae</name>
    <dbReference type="NCBI Taxonomy" id="2663847"/>
    <lineage>
        <taxon>Bacteria</taxon>
        <taxon>Bacillati</taxon>
        <taxon>Actinomycetota</taxon>
        <taxon>Actinomycetes</taxon>
        <taxon>Micrococcales</taxon>
        <taxon>Intrasporangiaceae</taxon>
        <taxon>Arsenicicoccus</taxon>
    </lineage>
</organism>
<evidence type="ECO:0000313" key="2">
    <source>
        <dbReference type="Proteomes" id="UP000431092"/>
    </source>
</evidence>
<dbReference type="Gene3D" id="3.30.930.10">
    <property type="entry name" value="Bira Bifunctional Protein, Domain 2"/>
    <property type="match status" value="1"/>
</dbReference>
<accession>A0A6I3IYK7</accession>
<dbReference type="Proteomes" id="UP000431092">
    <property type="component" value="Unassembled WGS sequence"/>
</dbReference>
<proteinExistence type="predicted"/>